<reference evidence="3" key="1">
    <citation type="submission" date="2012-06" db="EMBL/GenBank/DDBJ databases">
        <title>Complete sequence of chromosome of Desulfomonile tiedjei DSM 6799.</title>
        <authorList>
            <person name="Lucas S."/>
            <person name="Copeland A."/>
            <person name="Lapidus A."/>
            <person name="Glavina del Rio T."/>
            <person name="Dalin E."/>
            <person name="Tice H."/>
            <person name="Bruce D."/>
            <person name="Goodwin L."/>
            <person name="Pitluck S."/>
            <person name="Peters L."/>
            <person name="Ovchinnikova G."/>
            <person name="Zeytun A."/>
            <person name="Lu M."/>
            <person name="Kyrpides N."/>
            <person name="Mavromatis K."/>
            <person name="Ivanova N."/>
            <person name="Brettin T."/>
            <person name="Detter J.C."/>
            <person name="Han C."/>
            <person name="Larimer F."/>
            <person name="Land M."/>
            <person name="Hauser L."/>
            <person name="Markowitz V."/>
            <person name="Cheng J.-F."/>
            <person name="Hugenholtz P."/>
            <person name="Woyke T."/>
            <person name="Wu D."/>
            <person name="Spring S."/>
            <person name="Schroeder M."/>
            <person name="Brambilla E."/>
            <person name="Klenk H.-P."/>
            <person name="Eisen J.A."/>
        </authorList>
    </citation>
    <scope>NUCLEOTIDE SEQUENCE [LARGE SCALE GENOMIC DNA]</scope>
    <source>
        <strain evidence="3">ATCC 49306 / DSM 6799 / DCB-1</strain>
    </source>
</reference>
<dbReference type="Proteomes" id="UP000006055">
    <property type="component" value="Chromosome"/>
</dbReference>
<dbReference type="CDD" id="cd11615">
    <property type="entry name" value="SAF_NeuB_like"/>
    <property type="match status" value="1"/>
</dbReference>
<gene>
    <name evidence="2" type="ordered locus">Desti_1710</name>
</gene>
<dbReference type="Pfam" id="PF08666">
    <property type="entry name" value="SAF"/>
    <property type="match status" value="1"/>
</dbReference>
<dbReference type="PANTHER" id="PTHR42966">
    <property type="entry name" value="N-ACETYLNEURAMINATE SYNTHASE"/>
    <property type="match status" value="1"/>
</dbReference>
<organism evidence="2 3">
    <name type="scientific">Desulfomonile tiedjei (strain ATCC 49306 / DSM 6799 / DCB-1)</name>
    <dbReference type="NCBI Taxonomy" id="706587"/>
    <lineage>
        <taxon>Bacteria</taxon>
        <taxon>Pseudomonadati</taxon>
        <taxon>Thermodesulfobacteriota</taxon>
        <taxon>Desulfomonilia</taxon>
        <taxon>Desulfomonilales</taxon>
        <taxon>Desulfomonilaceae</taxon>
        <taxon>Desulfomonile</taxon>
    </lineage>
</organism>
<feature type="domain" description="AFP-like" evidence="1">
    <location>
        <begin position="292"/>
        <end position="348"/>
    </location>
</feature>
<dbReference type="InterPro" id="IPR006190">
    <property type="entry name" value="SAF_AFP_Neu5Ac"/>
</dbReference>
<dbReference type="SMART" id="SM00858">
    <property type="entry name" value="SAF"/>
    <property type="match status" value="1"/>
</dbReference>
<dbReference type="PROSITE" id="PS50844">
    <property type="entry name" value="AFP_LIKE"/>
    <property type="match status" value="1"/>
</dbReference>
<dbReference type="PATRIC" id="fig|706587.4.peg.1954"/>
<dbReference type="InterPro" id="IPR057736">
    <property type="entry name" value="SAF_PseI/NeuA/NeuB"/>
</dbReference>
<dbReference type="EMBL" id="CP003360">
    <property type="protein sequence ID" value="AFM24420.1"/>
    <property type="molecule type" value="Genomic_DNA"/>
</dbReference>
<dbReference type="Gene3D" id="3.20.20.70">
    <property type="entry name" value="Aldolase class I"/>
    <property type="match status" value="1"/>
</dbReference>
<dbReference type="OrthoDB" id="9781701at2"/>
<dbReference type="Gene3D" id="3.90.1210.10">
    <property type="entry name" value="Antifreeze-like/N-acetylneuraminic acid synthase C-terminal domain"/>
    <property type="match status" value="1"/>
</dbReference>
<dbReference type="PANTHER" id="PTHR42966:SF2">
    <property type="entry name" value="PSEUDAMINIC ACID SYNTHASE"/>
    <property type="match status" value="1"/>
</dbReference>
<evidence type="ECO:0000313" key="2">
    <source>
        <dbReference type="EMBL" id="AFM24420.1"/>
    </source>
</evidence>
<protein>
    <submittedName>
        <fullName evidence="2">Pseudaminic acid synthase</fullName>
    </submittedName>
</protein>
<dbReference type="InterPro" id="IPR013132">
    <property type="entry name" value="PseI/NeuA/B-like_N"/>
</dbReference>
<dbReference type="RefSeq" id="WP_014809567.1">
    <property type="nucleotide sequence ID" value="NC_018025.1"/>
</dbReference>
<dbReference type="InterPro" id="IPR051690">
    <property type="entry name" value="PseI-like"/>
</dbReference>
<dbReference type="InterPro" id="IPR013785">
    <property type="entry name" value="Aldolase_TIM"/>
</dbReference>
<dbReference type="InterPro" id="IPR036732">
    <property type="entry name" value="AFP_Neu5c_C_sf"/>
</dbReference>
<proteinExistence type="predicted"/>
<dbReference type="GO" id="GO:0047444">
    <property type="term" value="F:N-acylneuraminate-9-phosphate synthase activity"/>
    <property type="evidence" value="ECO:0007669"/>
    <property type="project" value="TreeGrafter"/>
</dbReference>
<dbReference type="InterPro" id="IPR013974">
    <property type="entry name" value="SAF"/>
</dbReference>
<dbReference type="GO" id="GO:0016051">
    <property type="term" value="P:carbohydrate biosynthetic process"/>
    <property type="evidence" value="ECO:0007669"/>
    <property type="project" value="InterPro"/>
</dbReference>
<evidence type="ECO:0000259" key="1">
    <source>
        <dbReference type="PROSITE" id="PS50844"/>
    </source>
</evidence>
<dbReference type="KEGG" id="dti:Desti_1710"/>
<dbReference type="SUPFAM" id="SSF51269">
    <property type="entry name" value="AFP III-like domain"/>
    <property type="match status" value="1"/>
</dbReference>
<dbReference type="NCBIfam" id="TIGR03586">
    <property type="entry name" value="PseI"/>
    <property type="match status" value="1"/>
</dbReference>
<evidence type="ECO:0000313" key="3">
    <source>
        <dbReference type="Proteomes" id="UP000006055"/>
    </source>
</evidence>
<dbReference type="AlphaFoldDB" id="I4C4C9"/>
<dbReference type="STRING" id="706587.Desti_1710"/>
<keyword evidence="3" id="KW-1185">Reference proteome</keyword>
<accession>I4C4C9</accession>
<dbReference type="SUPFAM" id="SSF51569">
    <property type="entry name" value="Aldolase"/>
    <property type="match status" value="1"/>
</dbReference>
<dbReference type="InterPro" id="IPR020030">
    <property type="entry name" value="Pseudaminic_synth_PseI"/>
</dbReference>
<sequence>MYHLNVNDRSIGTDRQVFIVAELSANHCGSLDTALRLIEEARKAGADAVKVQTYSPDTMTIDSNKDYFQIKGTSWEGRSLYDLYGEACTPWEWHPQLKRCAEEMGLVFFSTPFDLTAVDFLEKLNVPCYKVASFELVDHPLLAGIAATGKPVFMSTGMATLAEIDEAVRVLRAAGNVQMALLKCTSAYPAPPEEMNLRTIPHLAEAFHVPVGLSDHSLELAPPVTAVALGASIIEKHFTLSRNLGGADRAFSLEPHEFKAMVDAVQTAEKALGRISYDVNGKELESRVFRRSLFVVEDMKAGDTFTEQNVRSIRPAHGLAPKYLPEILGRRAATDLERGTPLGWNVVI</sequence>
<name>I4C4C9_DESTA</name>
<dbReference type="eggNOG" id="COG2089">
    <property type="taxonomic scope" value="Bacteria"/>
</dbReference>
<dbReference type="HOGENOM" id="CLU_040465_0_1_7"/>
<dbReference type="Pfam" id="PF03102">
    <property type="entry name" value="NeuB"/>
    <property type="match status" value="1"/>
</dbReference>